<evidence type="ECO:0000313" key="1">
    <source>
        <dbReference type="EMBL" id="GEM49770.1"/>
    </source>
</evidence>
<name>A0A511NAD2_DEIC1</name>
<keyword evidence="2" id="KW-1185">Reference proteome</keyword>
<protein>
    <submittedName>
        <fullName evidence="1">Uncharacterized protein</fullName>
    </submittedName>
</protein>
<proteinExistence type="predicted"/>
<reference evidence="1 2" key="1">
    <citation type="submission" date="2019-07" db="EMBL/GenBank/DDBJ databases">
        <title>Whole genome shotgun sequence of Deinococcus cellulosilyticus NBRC 106333.</title>
        <authorList>
            <person name="Hosoyama A."/>
            <person name="Uohara A."/>
            <person name="Ohji S."/>
            <person name="Ichikawa N."/>
        </authorList>
    </citation>
    <scope>NUCLEOTIDE SEQUENCE [LARGE SCALE GENOMIC DNA]</scope>
    <source>
        <strain evidence="1 2">NBRC 106333</strain>
    </source>
</reference>
<comment type="caution">
    <text evidence="1">The sequence shown here is derived from an EMBL/GenBank/DDBJ whole genome shotgun (WGS) entry which is preliminary data.</text>
</comment>
<evidence type="ECO:0000313" key="2">
    <source>
        <dbReference type="Proteomes" id="UP000321306"/>
    </source>
</evidence>
<dbReference type="AlphaFoldDB" id="A0A511NAD2"/>
<accession>A0A511NAD2</accession>
<dbReference type="EMBL" id="BJXB01000043">
    <property type="protein sequence ID" value="GEM49770.1"/>
    <property type="molecule type" value="Genomic_DNA"/>
</dbReference>
<dbReference type="Proteomes" id="UP000321306">
    <property type="component" value="Unassembled WGS sequence"/>
</dbReference>
<organism evidence="1 2">
    <name type="scientific">Deinococcus cellulosilyticus (strain DSM 18568 / NBRC 106333 / KACC 11606 / 5516J-15)</name>
    <dbReference type="NCBI Taxonomy" id="1223518"/>
    <lineage>
        <taxon>Bacteria</taxon>
        <taxon>Thermotogati</taxon>
        <taxon>Deinococcota</taxon>
        <taxon>Deinococci</taxon>
        <taxon>Deinococcales</taxon>
        <taxon>Deinococcaceae</taxon>
        <taxon>Deinococcus</taxon>
    </lineage>
</organism>
<gene>
    <name evidence="1" type="ORF">DC3_54050</name>
</gene>
<sequence length="198" mass="23627">MPYAGSMPPESPEKPFFRDSSYQDAYFTTHDLKTRGWTLTMIQKLLPDHDAEKENYMRYQGRYGSRQIQHPVKLYDQDRIKQLEDSEDFFVLYEKAQKALLRGAKRRETVLEQKRQLIEMTLDSYHPEIHIELGWHLNLRQYKETLRSCLLLWQQAHIPSDMVEEAVPLLKAKFLEAYQQSKEKRTGKRKKNHLVRSA</sequence>